<proteinExistence type="predicted"/>
<organism evidence="1 2">
    <name type="scientific">Pterulicium gracile</name>
    <dbReference type="NCBI Taxonomy" id="1884261"/>
    <lineage>
        <taxon>Eukaryota</taxon>
        <taxon>Fungi</taxon>
        <taxon>Dikarya</taxon>
        <taxon>Basidiomycota</taxon>
        <taxon>Agaricomycotina</taxon>
        <taxon>Agaricomycetes</taxon>
        <taxon>Agaricomycetidae</taxon>
        <taxon>Agaricales</taxon>
        <taxon>Pleurotineae</taxon>
        <taxon>Pterulaceae</taxon>
        <taxon>Pterulicium</taxon>
    </lineage>
</organism>
<evidence type="ECO:0000313" key="1">
    <source>
        <dbReference type="EMBL" id="TFL02855.1"/>
    </source>
</evidence>
<name>A0A5C3QLF9_9AGAR</name>
<dbReference type="Proteomes" id="UP000305067">
    <property type="component" value="Unassembled WGS sequence"/>
</dbReference>
<gene>
    <name evidence="1" type="ORF">BDV98DRAFT_406297</name>
</gene>
<reference evidence="1 2" key="1">
    <citation type="journal article" date="2019" name="Nat. Ecol. Evol.">
        <title>Megaphylogeny resolves global patterns of mushroom evolution.</title>
        <authorList>
            <person name="Varga T."/>
            <person name="Krizsan K."/>
            <person name="Foldi C."/>
            <person name="Dima B."/>
            <person name="Sanchez-Garcia M."/>
            <person name="Sanchez-Ramirez S."/>
            <person name="Szollosi G.J."/>
            <person name="Szarkandi J.G."/>
            <person name="Papp V."/>
            <person name="Albert L."/>
            <person name="Andreopoulos W."/>
            <person name="Angelini C."/>
            <person name="Antonin V."/>
            <person name="Barry K.W."/>
            <person name="Bougher N.L."/>
            <person name="Buchanan P."/>
            <person name="Buyck B."/>
            <person name="Bense V."/>
            <person name="Catcheside P."/>
            <person name="Chovatia M."/>
            <person name="Cooper J."/>
            <person name="Damon W."/>
            <person name="Desjardin D."/>
            <person name="Finy P."/>
            <person name="Geml J."/>
            <person name="Haridas S."/>
            <person name="Hughes K."/>
            <person name="Justo A."/>
            <person name="Karasinski D."/>
            <person name="Kautmanova I."/>
            <person name="Kiss B."/>
            <person name="Kocsube S."/>
            <person name="Kotiranta H."/>
            <person name="LaButti K.M."/>
            <person name="Lechner B.E."/>
            <person name="Liimatainen K."/>
            <person name="Lipzen A."/>
            <person name="Lukacs Z."/>
            <person name="Mihaltcheva S."/>
            <person name="Morgado L.N."/>
            <person name="Niskanen T."/>
            <person name="Noordeloos M.E."/>
            <person name="Ohm R.A."/>
            <person name="Ortiz-Santana B."/>
            <person name="Ovrebo C."/>
            <person name="Racz N."/>
            <person name="Riley R."/>
            <person name="Savchenko A."/>
            <person name="Shiryaev A."/>
            <person name="Soop K."/>
            <person name="Spirin V."/>
            <person name="Szebenyi C."/>
            <person name="Tomsovsky M."/>
            <person name="Tulloss R.E."/>
            <person name="Uehling J."/>
            <person name="Grigoriev I.V."/>
            <person name="Vagvolgyi C."/>
            <person name="Papp T."/>
            <person name="Martin F.M."/>
            <person name="Miettinen O."/>
            <person name="Hibbett D.S."/>
            <person name="Nagy L.G."/>
        </authorList>
    </citation>
    <scope>NUCLEOTIDE SEQUENCE [LARGE SCALE GENOMIC DNA]</scope>
    <source>
        <strain evidence="1 2">CBS 309.79</strain>
    </source>
</reference>
<keyword evidence="2" id="KW-1185">Reference proteome</keyword>
<dbReference type="AlphaFoldDB" id="A0A5C3QLF9"/>
<dbReference type="EMBL" id="ML178821">
    <property type="protein sequence ID" value="TFL02855.1"/>
    <property type="molecule type" value="Genomic_DNA"/>
</dbReference>
<accession>A0A5C3QLF9</accession>
<protein>
    <submittedName>
        <fullName evidence="1">Uncharacterized protein</fullName>
    </submittedName>
</protein>
<evidence type="ECO:0000313" key="2">
    <source>
        <dbReference type="Proteomes" id="UP000305067"/>
    </source>
</evidence>
<sequence>MHSYVTQAAARSCWRGLRSWYGVGSLSVVTGHLKCKTWATAALYRRSSTDSGQLTFRAYGREASLSGSSAPYRWGCTPSTLPSPMSDAAGQSESGRRINVFSFVGSAFLGGQLQARMTVDLRRLCLHAHTETLRFPIRLTLSMSIFYLRTLRLKLQSHMIQYLMFYNSTAPHMLPKGSHLTP</sequence>